<protein>
    <submittedName>
        <fullName evidence="2">Uncharacterized protein</fullName>
    </submittedName>
</protein>
<dbReference type="AlphaFoldDB" id="A0A8H6MND3"/>
<dbReference type="EMBL" id="WIGN01000253">
    <property type="protein sequence ID" value="KAF6802969.1"/>
    <property type="molecule type" value="Genomic_DNA"/>
</dbReference>
<accession>A0A8H6MND3</accession>
<organism evidence="2 3">
    <name type="scientific">Colletotrichum sojae</name>
    <dbReference type="NCBI Taxonomy" id="2175907"/>
    <lineage>
        <taxon>Eukaryota</taxon>
        <taxon>Fungi</taxon>
        <taxon>Dikarya</taxon>
        <taxon>Ascomycota</taxon>
        <taxon>Pezizomycotina</taxon>
        <taxon>Sordariomycetes</taxon>
        <taxon>Hypocreomycetidae</taxon>
        <taxon>Glomerellales</taxon>
        <taxon>Glomerellaceae</taxon>
        <taxon>Colletotrichum</taxon>
        <taxon>Colletotrichum orchidearum species complex</taxon>
    </lineage>
</organism>
<evidence type="ECO:0000256" key="1">
    <source>
        <dbReference type="SAM" id="Phobius"/>
    </source>
</evidence>
<keyword evidence="1" id="KW-1133">Transmembrane helix</keyword>
<name>A0A8H6MND3_9PEZI</name>
<dbReference type="Proteomes" id="UP000652219">
    <property type="component" value="Unassembled WGS sequence"/>
</dbReference>
<proteinExistence type="predicted"/>
<reference evidence="2 3" key="1">
    <citation type="journal article" date="2020" name="Phytopathology">
        <title>Genome Sequence Resources of Colletotrichum truncatum, C. plurivorum, C. musicola, and C. sojae: Four Species Pathogenic to Soybean (Glycine max).</title>
        <authorList>
            <person name="Rogerio F."/>
            <person name="Boufleur T.R."/>
            <person name="Ciampi-Guillardi M."/>
            <person name="Sukno S.A."/>
            <person name="Thon M.R."/>
            <person name="Massola Junior N.S."/>
            <person name="Baroncelli R."/>
        </authorList>
    </citation>
    <scope>NUCLEOTIDE SEQUENCE [LARGE SCALE GENOMIC DNA]</scope>
    <source>
        <strain evidence="2 3">LFN0009</strain>
    </source>
</reference>
<evidence type="ECO:0000313" key="3">
    <source>
        <dbReference type="Proteomes" id="UP000652219"/>
    </source>
</evidence>
<evidence type="ECO:0000313" key="2">
    <source>
        <dbReference type="EMBL" id="KAF6802969.1"/>
    </source>
</evidence>
<keyword evidence="3" id="KW-1185">Reference proteome</keyword>
<feature type="transmembrane region" description="Helical" evidence="1">
    <location>
        <begin position="20"/>
        <end position="41"/>
    </location>
</feature>
<gene>
    <name evidence="2" type="ORF">CSOJ01_11243</name>
</gene>
<comment type="caution">
    <text evidence="2">The sequence shown here is derived from an EMBL/GenBank/DDBJ whole genome shotgun (WGS) entry which is preliminary data.</text>
</comment>
<sequence length="91" mass="9260">MIGLGSPSSAGSRLSPGAKAGLGVGLAVAVALLGAAAYWYARRVLKKARAMRAEDGGFGLAEEGIRRRDGKGEEPIVCEGGSCNKLRMVAA</sequence>
<keyword evidence="1" id="KW-0812">Transmembrane</keyword>
<keyword evidence="1" id="KW-0472">Membrane</keyword>